<protein>
    <recommendedName>
        <fullName evidence="9">MotA/TolQ/ExbB proton channel domain-containing protein</fullName>
    </recommendedName>
</protein>
<feature type="coiled-coil region" evidence="7">
    <location>
        <begin position="242"/>
        <end position="269"/>
    </location>
</feature>
<sequence>MIKVNEHKTNNSPRFLMVLSVPLILFLLLLLGYNSFIPLKAELHSIIIIFFILIIFVSFITHNAWYSFAQYKNTIYDVIEEVDTYLNQNQLVLAGKKKALANIEPFFQKHFEEIRNDNFASIATSIFPTLGILGTFLAIAISMPDFTVESKEALENEITVLLSGVGTAFYASIYGIFLSIWWVFFEKRGLTKIEYEMNEIKLQYKELIWEKEEIELYKILEAQEQNQKFIEKIENVVTPEYIAKLDKIAQEKIDKINALDEEYKVSEQRLTKNLASLGKVFELTSVKQNELLESFEKIENSLTKSSEVFEKSVNEQKSNSKALNNEIYSVLSSFELVSRDLKALGKELIDAK</sequence>
<keyword evidence="7" id="KW-0175">Coiled coil</keyword>
<feature type="transmembrane region" description="Helical" evidence="8">
    <location>
        <begin position="43"/>
        <end position="66"/>
    </location>
</feature>
<dbReference type="InterPro" id="IPR002898">
    <property type="entry name" value="MotA_ExbB_proton_chnl"/>
</dbReference>
<evidence type="ECO:0000313" key="10">
    <source>
        <dbReference type="EMBL" id="TLP35186.1"/>
    </source>
</evidence>
<gene>
    <name evidence="10" type="ORF">FDK22_15370</name>
</gene>
<evidence type="ECO:0000256" key="4">
    <source>
        <dbReference type="ARBA" id="ARBA00022989"/>
    </source>
</evidence>
<evidence type="ECO:0000256" key="5">
    <source>
        <dbReference type="ARBA" id="ARBA00023136"/>
    </source>
</evidence>
<name>A0A5R8XXH5_9BACT</name>
<dbReference type="Proteomes" id="UP000308901">
    <property type="component" value="Unassembled WGS sequence"/>
</dbReference>
<evidence type="ECO:0000259" key="9">
    <source>
        <dbReference type="Pfam" id="PF01618"/>
    </source>
</evidence>
<proteinExistence type="inferred from homology"/>
<feature type="domain" description="MotA/TolQ/ExbB proton channel" evidence="9">
    <location>
        <begin position="115"/>
        <end position="200"/>
    </location>
</feature>
<reference evidence="10 11" key="1">
    <citation type="submission" date="2019-05" db="EMBL/GenBank/DDBJ databases">
        <title>Arcobacter sp. nov., isolated from sea sediment.</title>
        <authorList>
            <person name="Kim W."/>
        </authorList>
    </citation>
    <scope>NUCLEOTIDE SEQUENCE [LARGE SCALE GENOMIC DNA]</scope>
    <source>
        <strain evidence="10 11">CAU 1517</strain>
    </source>
</reference>
<keyword evidence="3 8" id="KW-0812">Transmembrane</keyword>
<keyword evidence="4 8" id="KW-1133">Transmembrane helix</keyword>
<evidence type="ECO:0000256" key="1">
    <source>
        <dbReference type="ARBA" id="ARBA00004429"/>
    </source>
</evidence>
<dbReference type="GO" id="GO:0015031">
    <property type="term" value="P:protein transport"/>
    <property type="evidence" value="ECO:0007669"/>
    <property type="project" value="UniProtKB-KW"/>
</dbReference>
<keyword evidence="6" id="KW-0653">Protein transport</keyword>
<comment type="similarity">
    <text evidence="6">Belongs to the exbB/tolQ family.</text>
</comment>
<keyword evidence="11" id="KW-1185">Reference proteome</keyword>
<keyword evidence="6" id="KW-0813">Transport</keyword>
<dbReference type="EMBL" id="VANU01000010">
    <property type="protein sequence ID" value="TLP35186.1"/>
    <property type="molecule type" value="Genomic_DNA"/>
</dbReference>
<evidence type="ECO:0000256" key="3">
    <source>
        <dbReference type="ARBA" id="ARBA00022692"/>
    </source>
</evidence>
<dbReference type="RefSeq" id="WP_138153877.1">
    <property type="nucleotide sequence ID" value="NZ_VANU01000010.1"/>
</dbReference>
<feature type="transmembrane region" description="Helical" evidence="8">
    <location>
        <begin position="161"/>
        <end position="185"/>
    </location>
</feature>
<dbReference type="AlphaFoldDB" id="A0A5R8XXH5"/>
<feature type="transmembrane region" description="Helical" evidence="8">
    <location>
        <begin position="119"/>
        <end position="141"/>
    </location>
</feature>
<keyword evidence="2" id="KW-1003">Cell membrane</keyword>
<evidence type="ECO:0000256" key="6">
    <source>
        <dbReference type="RuleBase" id="RU004057"/>
    </source>
</evidence>
<dbReference type="Pfam" id="PF01618">
    <property type="entry name" value="MotA_ExbB"/>
    <property type="match status" value="1"/>
</dbReference>
<evidence type="ECO:0000313" key="11">
    <source>
        <dbReference type="Proteomes" id="UP000308901"/>
    </source>
</evidence>
<evidence type="ECO:0000256" key="8">
    <source>
        <dbReference type="SAM" id="Phobius"/>
    </source>
</evidence>
<dbReference type="OrthoDB" id="5359644at2"/>
<evidence type="ECO:0000256" key="2">
    <source>
        <dbReference type="ARBA" id="ARBA00022475"/>
    </source>
</evidence>
<keyword evidence="5 8" id="KW-0472">Membrane</keyword>
<comment type="subcellular location">
    <subcellularLocation>
        <location evidence="1">Cell inner membrane</location>
        <topology evidence="1">Multi-pass membrane protein</topology>
    </subcellularLocation>
    <subcellularLocation>
        <location evidence="6">Membrane</location>
        <topology evidence="6">Multi-pass membrane protein</topology>
    </subcellularLocation>
</comment>
<evidence type="ECO:0000256" key="7">
    <source>
        <dbReference type="SAM" id="Coils"/>
    </source>
</evidence>
<comment type="caution">
    <text evidence="10">The sequence shown here is derived from an EMBL/GenBank/DDBJ whole genome shotgun (WGS) entry which is preliminary data.</text>
</comment>
<dbReference type="GO" id="GO:0005886">
    <property type="term" value="C:plasma membrane"/>
    <property type="evidence" value="ECO:0007669"/>
    <property type="project" value="UniProtKB-SubCell"/>
</dbReference>
<organism evidence="10 11">
    <name type="scientific">Arcobacter arenosus</name>
    <dbReference type="NCBI Taxonomy" id="2576037"/>
    <lineage>
        <taxon>Bacteria</taxon>
        <taxon>Pseudomonadati</taxon>
        <taxon>Campylobacterota</taxon>
        <taxon>Epsilonproteobacteria</taxon>
        <taxon>Campylobacterales</taxon>
        <taxon>Arcobacteraceae</taxon>
        <taxon>Arcobacter</taxon>
    </lineage>
</organism>
<feature type="transmembrane region" description="Helical" evidence="8">
    <location>
        <begin position="15"/>
        <end position="37"/>
    </location>
</feature>
<accession>A0A5R8XXH5</accession>